<proteinExistence type="predicted"/>
<accession>A0A7J3SL53</accession>
<organism evidence="1">
    <name type="scientific">Fervidicoccus fontis</name>
    <dbReference type="NCBI Taxonomy" id="683846"/>
    <lineage>
        <taxon>Archaea</taxon>
        <taxon>Thermoproteota</taxon>
        <taxon>Thermoprotei</taxon>
        <taxon>Fervidicoccales</taxon>
        <taxon>Fervidicoccaceae</taxon>
        <taxon>Fervidicoccus</taxon>
    </lineage>
</organism>
<dbReference type="SUPFAM" id="SSF51556">
    <property type="entry name" value="Metallo-dependent hydrolases"/>
    <property type="match status" value="1"/>
</dbReference>
<sequence>MHWDFNEPIQLENCAGILGIKDDVPSFVPTNKVLLSERGIQYSHTDRSGLVFDCDRGLLVQSFFNGFAELPEDYEKNEVSDSYENHLMEMAKKGWGGGLAVIRSMTIPKIEVPFFFVPVFRVKKTEDIECLKKAFEQLPPILSSVKYGVYINFSEVSKDLDIEALKELSKIESMLLIVKVATSGEELFNSLERTGKTQIYLLLGAGLLTDRTVIVGGDWITGADAEAIRSQGSWIVNMPVITAETGSGGGFPILKFFNKGYKRVILGTGSSFKDSPLFLSAFSLLLYRQMAWTSNISEEWILRMLWDGWGILDEKMKCIDEGCYPPLNLYHFHANSSNIIKSVARGEYSSFPSFSCLPKFGCFEMTSSPP</sequence>
<evidence type="ECO:0000313" key="1">
    <source>
        <dbReference type="EMBL" id="HGZ60360.1"/>
    </source>
</evidence>
<dbReference type="InterPro" id="IPR032466">
    <property type="entry name" value="Metal_Hydrolase"/>
</dbReference>
<protein>
    <submittedName>
        <fullName evidence="1">Uncharacterized protein</fullName>
    </submittedName>
</protein>
<dbReference type="EMBL" id="DTLS01000116">
    <property type="protein sequence ID" value="HGZ60360.1"/>
    <property type="molecule type" value="Genomic_DNA"/>
</dbReference>
<name>A0A7J3SL53_9CREN</name>
<dbReference type="Gene3D" id="3.20.20.140">
    <property type="entry name" value="Metal-dependent hydrolases"/>
    <property type="match status" value="1"/>
</dbReference>
<comment type="caution">
    <text evidence="1">The sequence shown here is derived from an EMBL/GenBank/DDBJ whole genome shotgun (WGS) entry which is preliminary data.</text>
</comment>
<gene>
    <name evidence="1" type="ORF">ENW83_04050</name>
</gene>
<dbReference type="AlphaFoldDB" id="A0A7J3SL53"/>
<reference evidence="1" key="1">
    <citation type="journal article" date="2020" name="mSystems">
        <title>Genome- and Community-Level Interaction Insights into Carbon Utilization and Element Cycling Functions of Hydrothermarchaeota in Hydrothermal Sediment.</title>
        <authorList>
            <person name="Zhou Z."/>
            <person name="Liu Y."/>
            <person name="Xu W."/>
            <person name="Pan J."/>
            <person name="Luo Z.H."/>
            <person name="Li M."/>
        </authorList>
    </citation>
    <scope>NUCLEOTIDE SEQUENCE [LARGE SCALE GENOMIC DNA]</scope>
    <source>
        <strain evidence="1">SpSt-885</strain>
    </source>
</reference>